<dbReference type="PANTHER" id="PTHR31302:SF0">
    <property type="entry name" value="TRANSMEMBRANE PROTEIN WITH METALLOPHOSPHOESTERASE DOMAIN"/>
    <property type="match status" value="1"/>
</dbReference>
<dbReference type="Gene3D" id="3.60.21.10">
    <property type="match status" value="1"/>
</dbReference>
<evidence type="ECO:0000256" key="1">
    <source>
        <dbReference type="SAM" id="Phobius"/>
    </source>
</evidence>
<dbReference type="Pfam" id="PF00149">
    <property type="entry name" value="Metallophos"/>
    <property type="match status" value="1"/>
</dbReference>
<evidence type="ECO:0000259" key="2">
    <source>
        <dbReference type="Pfam" id="PF00149"/>
    </source>
</evidence>
<feature type="transmembrane region" description="Helical" evidence="1">
    <location>
        <begin position="6"/>
        <end position="24"/>
    </location>
</feature>
<proteinExistence type="predicted"/>
<organism evidence="3 4">
    <name type="scientific">Alkalicella caledoniensis</name>
    <dbReference type="NCBI Taxonomy" id="2731377"/>
    <lineage>
        <taxon>Bacteria</taxon>
        <taxon>Bacillati</taxon>
        <taxon>Bacillota</taxon>
        <taxon>Clostridia</taxon>
        <taxon>Eubacteriales</taxon>
        <taxon>Proteinivoracaceae</taxon>
        <taxon>Alkalicella</taxon>
    </lineage>
</organism>
<dbReference type="AlphaFoldDB" id="A0A7G9W4Z0"/>
<dbReference type="RefSeq" id="WP_213167417.1">
    <property type="nucleotide sequence ID" value="NZ_CP058559.1"/>
</dbReference>
<keyword evidence="1" id="KW-0472">Membrane</keyword>
<reference evidence="3 4" key="1">
    <citation type="submission" date="2020-07" db="EMBL/GenBank/DDBJ databases">
        <title>Alkalicella. sp. LB2 genome.</title>
        <authorList>
            <person name="Postec A."/>
            <person name="Quemeneur M."/>
        </authorList>
    </citation>
    <scope>NUCLEOTIDE SEQUENCE [LARGE SCALE GENOMIC DNA]</scope>
    <source>
        <strain evidence="3 4">LB2</strain>
    </source>
</reference>
<keyword evidence="1" id="KW-1133">Transmembrane helix</keyword>
<dbReference type="CDD" id="cd07385">
    <property type="entry name" value="MPP_YkuE_C"/>
    <property type="match status" value="1"/>
</dbReference>
<dbReference type="KEGG" id="acae:HYG86_02740"/>
<dbReference type="InterPro" id="IPR029052">
    <property type="entry name" value="Metallo-depent_PP-like"/>
</dbReference>
<dbReference type="SUPFAM" id="SSF56300">
    <property type="entry name" value="Metallo-dependent phosphatases"/>
    <property type="match status" value="1"/>
</dbReference>
<dbReference type="InterPro" id="IPR051158">
    <property type="entry name" value="Metallophosphoesterase_sf"/>
</dbReference>
<feature type="transmembrane region" description="Helical" evidence="1">
    <location>
        <begin position="76"/>
        <end position="95"/>
    </location>
</feature>
<dbReference type="PANTHER" id="PTHR31302">
    <property type="entry name" value="TRANSMEMBRANE PROTEIN WITH METALLOPHOSPHOESTERASE DOMAIN-RELATED"/>
    <property type="match status" value="1"/>
</dbReference>
<dbReference type="EMBL" id="CP058559">
    <property type="protein sequence ID" value="QNO13752.1"/>
    <property type="molecule type" value="Genomic_DNA"/>
</dbReference>
<gene>
    <name evidence="3" type="ORF">HYG86_02740</name>
</gene>
<feature type="transmembrane region" description="Helical" evidence="1">
    <location>
        <begin position="36"/>
        <end position="56"/>
    </location>
</feature>
<keyword evidence="4" id="KW-1185">Reference proteome</keyword>
<dbReference type="GO" id="GO:0016787">
    <property type="term" value="F:hydrolase activity"/>
    <property type="evidence" value="ECO:0007669"/>
    <property type="project" value="InterPro"/>
</dbReference>
<sequence>MRPYFYFVYTTATILYGLVCYYIGTRILRVLSQWIPNLNLFVYWFLFGSIAASYVISRFFKAYIPLSLTKIITNIGAYWLGILFYLIFMFVILDIISRLLEVTNIANGSLTHNPLYLNATGVLIFFTLFVVLIYGTHIARNPVIVEYDIHIPKGAKLENLNAVLITDVHLGKIIDNKRLMKMVDMVYDIDPDIIFFAGDIVDEDIRPYVSEQMYKSFGRLKPKYGMYASLGNHEYVGGHVEEITHYLEKSGITVLIDEHVLVEESFYVAGRNDPTGARISGVPRKSLDEWLVDIDKDLPLIMMDHQPKSINEAERGGVDLLLSGHTHRGQIFPNAIVTNFIFENHWGLSEKGDMKVIVSSGFGTWGPPIRLGTRGEIVKINISFN</sequence>
<protein>
    <submittedName>
        <fullName evidence="3">Metallophosphoesterase</fullName>
    </submittedName>
</protein>
<evidence type="ECO:0000313" key="4">
    <source>
        <dbReference type="Proteomes" id="UP000516160"/>
    </source>
</evidence>
<feature type="transmembrane region" description="Helical" evidence="1">
    <location>
        <begin position="115"/>
        <end position="135"/>
    </location>
</feature>
<keyword evidence="1" id="KW-0812">Transmembrane</keyword>
<evidence type="ECO:0000313" key="3">
    <source>
        <dbReference type="EMBL" id="QNO13752.1"/>
    </source>
</evidence>
<dbReference type="InterPro" id="IPR004843">
    <property type="entry name" value="Calcineurin-like_PHP"/>
</dbReference>
<feature type="domain" description="Calcineurin-like phosphoesterase" evidence="2">
    <location>
        <begin position="163"/>
        <end position="328"/>
    </location>
</feature>
<dbReference type="Proteomes" id="UP000516160">
    <property type="component" value="Chromosome"/>
</dbReference>
<name>A0A7G9W4Z0_ALKCA</name>
<accession>A0A7G9W4Z0</accession>